<dbReference type="Gene3D" id="1.10.10.10">
    <property type="entry name" value="Winged helix-like DNA-binding domain superfamily/Winged helix DNA-binding domain"/>
    <property type="match status" value="1"/>
</dbReference>
<feature type="domain" description="HTH luxR-type" evidence="4">
    <location>
        <begin position="191"/>
        <end position="256"/>
    </location>
</feature>
<gene>
    <name evidence="5" type="ORF">JOC47_002454</name>
</gene>
<evidence type="ECO:0000313" key="6">
    <source>
        <dbReference type="Proteomes" id="UP000774000"/>
    </source>
</evidence>
<dbReference type="InterPro" id="IPR016032">
    <property type="entry name" value="Sig_transdc_resp-reg_C-effctor"/>
</dbReference>
<reference evidence="5" key="1">
    <citation type="submission" date="2021-01" db="EMBL/GenBank/DDBJ databases">
        <title>Genomic Encyclopedia of Type Strains, Phase IV (KMG-IV): sequencing the most valuable type-strain genomes for metagenomic binning, comparative biology and taxonomic classification.</title>
        <authorList>
            <person name="Goeker M."/>
        </authorList>
    </citation>
    <scope>NUCLEOTIDE SEQUENCE</scope>
    <source>
        <strain evidence="5">DSM 23230</strain>
    </source>
</reference>
<keyword evidence="3" id="KW-0804">Transcription</keyword>
<dbReference type="InterPro" id="IPR029016">
    <property type="entry name" value="GAF-like_dom_sf"/>
</dbReference>
<dbReference type="Proteomes" id="UP000774000">
    <property type="component" value="Unassembled WGS sequence"/>
</dbReference>
<sequence>MKKINLDEWFLINEFVKEMGIYLELSEFCNNILKSLLPIIPFEHGHFIFYNKQNRLTPISYRYHISEKTHQDYMSHYYQLDGFMDKALDTPTPKRSTDIMDYKKWKKTEYFNDFHKQNNFHYMAVSDIHYKDKLLSSLVLIRSKNVSDFSERELLYLKIIVPHLANHLYKLIIIHKLNKIQKDSLMQVIENNEEKFLFSKRERDVVQLVIRGLNNQQIADKLFISPQTVKKHLSKIFKKSNVINRTELLAKLINLTDNENISSKDKSAILTLS</sequence>
<dbReference type="RefSeq" id="WP_204702333.1">
    <property type="nucleotide sequence ID" value="NZ_JAFBDQ010000014.1"/>
</dbReference>
<name>A0A939BQ23_9FIRM</name>
<protein>
    <submittedName>
        <fullName evidence="5">DNA-binding CsgD family transcriptional regulator</fullName>
    </submittedName>
</protein>
<dbReference type="PANTHER" id="PTHR44688:SF25">
    <property type="entry name" value="HTH LUXR-TYPE DOMAIN-CONTAINING PROTEIN"/>
    <property type="match status" value="1"/>
</dbReference>
<dbReference type="SMART" id="SM00421">
    <property type="entry name" value="HTH_LUXR"/>
    <property type="match status" value="1"/>
</dbReference>
<dbReference type="InterPro" id="IPR000792">
    <property type="entry name" value="Tscrpt_reg_LuxR_C"/>
</dbReference>
<dbReference type="EMBL" id="JAFBDQ010000014">
    <property type="protein sequence ID" value="MBM7557588.1"/>
    <property type="molecule type" value="Genomic_DNA"/>
</dbReference>
<dbReference type="SUPFAM" id="SSF55781">
    <property type="entry name" value="GAF domain-like"/>
    <property type="match status" value="1"/>
</dbReference>
<evidence type="ECO:0000256" key="2">
    <source>
        <dbReference type="ARBA" id="ARBA00023125"/>
    </source>
</evidence>
<dbReference type="SUPFAM" id="SSF46894">
    <property type="entry name" value="C-terminal effector domain of the bipartite response regulators"/>
    <property type="match status" value="1"/>
</dbReference>
<dbReference type="GO" id="GO:0003677">
    <property type="term" value="F:DNA binding"/>
    <property type="evidence" value="ECO:0007669"/>
    <property type="project" value="UniProtKB-KW"/>
</dbReference>
<dbReference type="GO" id="GO:0006355">
    <property type="term" value="P:regulation of DNA-templated transcription"/>
    <property type="evidence" value="ECO:0007669"/>
    <property type="project" value="InterPro"/>
</dbReference>
<dbReference type="Pfam" id="PF00196">
    <property type="entry name" value="GerE"/>
    <property type="match status" value="1"/>
</dbReference>
<evidence type="ECO:0000256" key="3">
    <source>
        <dbReference type="ARBA" id="ARBA00023163"/>
    </source>
</evidence>
<dbReference type="CDD" id="cd06170">
    <property type="entry name" value="LuxR_C_like"/>
    <property type="match status" value="1"/>
</dbReference>
<organism evidence="5 6">
    <name type="scientific">Halanaerobacter jeridensis</name>
    <dbReference type="NCBI Taxonomy" id="706427"/>
    <lineage>
        <taxon>Bacteria</taxon>
        <taxon>Bacillati</taxon>
        <taxon>Bacillota</taxon>
        <taxon>Clostridia</taxon>
        <taxon>Halanaerobiales</taxon>
        <taxon>Halobacteroidaceae</taxon>
        <taxon>Halanaerobacter</taxon>
    </lineage>
</organism>
<dbReference type="Gene3D" id="3.30.450.40">
    <property type="match status" value="1"/>
</dbReference>
<dbReference type="PANTHER" id="PTHR44688">
    <property type="entry name" value="DNA-BINDING TRANSCRIPTIONAL ACTIVATOR DEVR_DOSR"/>
    <property type="match status" value="1"/>
</dbReference>
<keyword evidence="1" id="KW-0805">Transcription regulation</keyword>
<evidence type="ECO:0000256" key="1">
    <source>
        <dbReference type="ARBA" id="ARBA00023015"/>
    </source>
</evidence>
<evidence type="ECO:0000259" key="4">
    <source>
        <dbReference type="PROSITE" id="PS50043"/>
    </source>
</evidence>
<keyword evidence="6" id="KW-1185">Reference proteome</keyword>
<dbReference type="InterPro" id="IPR036388">
    <property type="entry name" value="WH-like_DNA-bd_sf"/>
</dbReference>
<dbReference type="PROSITE" id="PS50043">
    <property type="entry name" value="HTH_LUXR_2"/>
    <property type="match status" value="1"/>
</dbReference>
<dbReference type="AlphaFoldDB" id="A0A939BQ23"/>
<proteinExistence type="predicted"/>
<accession>A0A939BQ23</accession>
<evidence type="ECO:0000313" key="5">
    <source>
        <dbReference type="EMBL" id="MBM7557588.1"/>
    </source>
</evidence>
<comment type="caution">
    <text evidence="5">The sequence shown here is derived from an EMBL/GenBank/DDBJ whole genome shotgun (WGS) entry which is preliminary data.</text>
</comment>
<dbReference type="PRINTS" id="PR00038">
    <property type="entry name" value="HTHLUXR"/>
</dbReference>
<keyword evidence="2 5" id="KW-0238">DNA-binding</keyword>